<dbReference type="EMBL" id="QOUI01000014">
    <property type="protein sequence ID" value="RCK68101.1"/>
    <property type="molecule type" value="Genomic_DNA"/>
</dbReference>
<keyword evidence="4" id="KW-1185">Reference proteome</keyword>
<proteinExistence type="predicted"/>
<evidence type="ECO:0000256" key="1">
    <source>
        <dbReference type="SAM" id="MobiDB-lite"/>
    </source>
</evidence>
<keyword evidence="2" id="KW-1133">Transmembrane helix</keyword>
<evidence type="ECO:0000313" key="4">
    <source>
        <dbReference type="Proteomes" id="UP000252770"/>
    </source>
</evidence>
<feature type="transmembrane region" description="Helical" evidence="2">
    <location>
        <begin position="181"/>
        <end position="200"/>
    </location>
</feature>
<feature type="transmembrane region" description="Helical" evidence="2">
    <location>
        <begin position="444"/>
        <end position="465"/>
    </location>
</feature>
<keyword evidence="2" id="KW-0472">Membrane</keyword>
<dbReference type="Proteomes" id="UP000252770">
    <property type="component" value="Unassembled WGS sequence"/>
</dbReference>
<dbReference type="RefSeq" id="WP_114128104.1">
    <property type="nucleotide sequence ID" value="NZ_QOUI01000014.1"/>
</dbReference>
<feature type="transmembrane region" description="Helical" evidence="2">
    <location>
        <begin position="136"/>
        <end position="152"/>
    </location>
</feature>
<feature type="transmembrane region" description="Helical" evidence="2">
    <location>
        <begin position="159"/>
        <end position="175"/>
    </location>
</feature>
<feature type="compositionally biased region" description="Basic and acidic residues" evidence="1">
    <location>
        <begin position="476"/>
        <end position="488"/>
    </location>
</feature>
<evidence type="ECO:0000256" key="2">
    <source>
        <dbReference type="SAM" id="Phobius"/>
    </source>
</evidence>
<sequence>MSTLLARLDALLRPRAAWAVVCAVVLAVQGAFMLLLSAPGRANVDVVYQARQALGEVPYNDWHPPVMSALWELLIDLTGDVGSLFRLQTGVLLLTVWASVLLVHRATGHRRWTLWLLLLPLAPWVLGQTAVLWKDTQMAVALLAGCLCLFFIDVRRRRTWILVLPALVLLSYATAVRKNAVFALVPIAVYLGVLLAQVVWKRFYRAGDGRRWVRLTAASLVALLVLGASSSLLDRGVTAAKEVQPTSSLATVMLDDVTFSVPEAELRASDAPPELVERILGSRARCREIDEAWDSYLHCFGRGGAELFAPVEDAEAIQELWVEHVLPHPVRYLIYRSGVFSYYFFSSALEWWPYGWRGDAETVGLGPQNYNADVIARYYVVDFAAETFPMLFKPWFWSALGIACVVLSRRAGRRLQGPVLALAWSALAYVAGYLPIAPANHFRYTFWPALAVSVALGMLCAGWWARHRRTSLRRVEPDAVRTDGHAERAATPGGEPT</sequence>
<reference evidence="3 4" key="1">
    <citation type="submission" date="2018-07" db="EMBL/GenBank/DDBJ databases">
        <title>Desertimonas flava gen. nov. sp. nov.</title>
        <authorList>
            <person name="Liu S."/>
        </authorList>
    </citation>
    <scope>NUCLEOTIDE SEQUENCE [LARGE SCALE GENOMIC DNA]</scope>
    <source>
        <strain evidence="3 4">16Sb5-5</strain>
    </source>
</reference>
<keyword evidence="2" id="KW-0812">Transmembrane</keyword>
<feature type="region of interest" description="Disordered" evidence="1">
    <location>
        <begin position="476"/>
        <end position="497"/>
    </location>
</feature>
<feature type="transmembrane region" description="Helical" evidence="2">
    <location>
        <begin position="419"/>
        <end position="438"/>
    </location>
</feature>
<name>A0A367YSY6_9ACTN</name>
<feature type="transmembrane region" description="Helical" evidence="2">
    <location>
        <begin position="84"/>
        <end position="103"/>
    </location>
</feature>
<comment type="caution">
    <text evidence="3">The sequence shown here is derived from an EMBL/GenBank/DDBJ whole genome shotgun (WGS) entry which is preliminary data.</text>
</comment>
<feature type="transmembrane region" description="Helical" evidence="2">
    <location>
        <begin position="16"/>
        <end position="38"/>
    </location>
</feature>
<evidence type="ECO:0000313" key="3">
    <source>
        <dbReference type="EMBL" id="RCK68101.1"/>
    </source>
</evidence>
<organism evidence="3 4">
    <name type="scientific">Desertihabitans brevis</name>
    <dbReference type="NCBI Taxonomy" id="2268447"/>
    <lineage>
        <taxon>Bacteria</taxon>
        <taxon>Bacillati</taxon>
        <taxon>Actinomycetota</taxon>
        <taxon>Actinomycetes</taxon>
        <taxon>Propionibacteriales</taxon>
        <taxon>Propionibacteriaceae</taxon>
        <taxon>Desertihabitans</taxon>
    </lineage>
</organism>
<dbReference type="AlphaFoldDB" id="A0A367YSY6"/>
<feature type="transmembrane region" description="Helical" evidence="2">
    <location>
        <begin position="112"/>
        <end position="130"/>
    </location>
</feature>
<evidence type="ECO:0008006" key="5">
    <source>
        <dbReference type="Google" id="ProtNLM"/>
    </source>
</evidence>
<protein>
    <recommendedName>
        <fullName evidence="5">Glycosyltransferase RgtA/B/C/D-like domain-containing protein</fullName>
    </recommendedName>
</protein>
<gene>
    <name evidence="3" type="ORF">DT076_18130</name>
</gene>
<accession>A0A367YSY6</accession>